<dbReference type="EMBL" id="WBOT01000004">
    <property type="protein sequence ID" value="KAB2331810.1"/>
    <property type="molecule type" value="Genomic_DNA"/>
</dbReference>
<gene>
    <name evidence="3" type="ORF">F7732_14155</name>
</gene>
<reference evidence="3 4" key="1">
    <citation type="journal article" date="2014" name="Arch. Microbiol.">
        <title>Bacillus mesophilum sp. nov., strain IITR-54T, a novel 4-chlorobiphenyl dechlorinating bacterium.</title>
        <authorList>
            <person name="Manickam N."/>
            <person name="Singh N.K."/>
            <person name="Bajaj A."/>
            <person name="Kumar R.M."/>
            <person name="Kaur G."/>
            <person name="Kaur N."/>
            <person name="Bala M."/>
            <person name="Kumar A."/>
            <person name="Mayilraj S."/>
        </authorList>
    </citation>
    <scope>NUCLEOTIDE SEQUENCE [LARGE SCALE GENOMIC DNA]</scope>
    <source>
        <strain evidence="3 4">IITR-54</strain>
    </source>
</reference>
<comment type="caution">
    <text evidence="3">The sequence shown here is derived from an EMBL/GenBank/DDBJ whole genome shotgun (WGS) entry which is preliminary data.</text>
</comment>
<dbReference type="SUPFAM" id="SSF46955">
    <property type="entry name" value="Putative DNA-binding domain"/>
    <property type="match status" value="1"/>
</dbReference>
<evidence type="ECO:0000256" key="1">
    <source>
        <dbReference type="ARBA" id="ARBA00023125"/>
    </source>
</evidence>
<dbReference type="InterPro" id="IPR000551">
    <property type="entry name" value="MerR-type_HTH_dom"/>
</dbReference>
<dbReference type="PROSITE" id="PS50937">
    <property type="entry name" value="HTH_MERR_2"/>
    <property type="match status" value="1"/>
</dbReference>
<accession>A0A7V7UUE9</accession>
<dbReference type="Gene3D" id="1.10.1660.10">
    <property type="match status" value="1"/>
</dbReference>
<proteinExistence type="predicted"/>
<dbReference type="SMART" id="SM00422">
    <property type="entry name" value="HTH_MERR"/>
    <property type="match status" value="1"/>
</dbReference>
<evidence type="ECO:0000313" key="3">
    <source>
        <dbReference type="EMBL" id="KAB2331810.1"/>
    </source>
</evidence>
<name>A0A7V7UUE9_9BACI</name>
<evidence type="ECO:0000313" key="4">
    <source>
        <dbReference type="Proteomes" id="UP000441354"/>
    </source>
</evidence>
<dbReference type="Pfam" id="PF13411">
    <property type="entry name" value="MerR_1"/>
    <property type="match status" value="1"/>
</dbReference>
<dbReference type="InterPro" id="IPR009061">
    <property type="entry name" value="DNA-bd_dom_put_sf"/>
</dbReference>
<dbReference type="InterPro" id="IPR047057">
    <property type="entry name" value="MerR_fam"/>
</dbReference>
<keyword evidence="1" id="KW-0238">DNA-binding</keyword>
<protein>
    <submittedName>
        <fullName evidence="3">MerR family transcriptional regulator</fullName>
    </submittedName>
</protein>
<keyword evidence="4" id="KW-1185">Reference proteome</keyword>
<organism evidence="3 4">
    <name type="scientific">Bacillus mesophilum</name>
    <dbReference type="NCBI Taxonomy" id="1071718"/>
    <lineage>
        <taxon>Bacteria</taxon>
        <taxon>Bacillati</taxon>
        <taxon>Bacillota</taxon>
        <taxon>Bacilli</taxon>
        <taxon>Bacillales</taxon>
        <taxon>Bacillaceae</taxon>
        <taxon>Bacillus</taxon>
    </lineage>
</organism>
<feature type="domain" description="HTH merR-type" evidence="2">
    <location>
        <begin position="4"/>
        <end position="73"/>
    </location>
</feature>
<sequence length="254" mass="29650">MEDMLSIQSFSVRTGIPKSALRFYETKKLLLPAFRDHNGYRFYHREQIQLAKLISSLRLAQIPIKEIQSYLTLGRQERQDKMSVWISELKKMHQVMGASLHYLESYQSSSEIYFFNKSACEVIWFEAEAQPGKFSTVFQEKLSMLRKLEIQVDEAYLQYMSGEDRIKARVGFRINNEGEKEKLNDDGRCETMPAMVCIGMPFRLEISSIKSGYKQLFDCAQQHNWFPAGAILEWYRGENLEDLDLIMPIIKGDL</sequence>
<dbReference type="GO" id="GO:0003700">
    <property type="term" value="F:DNA-binding transcription factor activity"/>
    <property type="evidence" value="ECO:0007669"/>
    <property type="project" value="InterPro"/>
</dbReference>
<dbReference type="PANTHER" id="PTHR30204:SF97">
    <property type="entry name" value="MERR FAMILY REGULATORY PROTEIN"/>
    <property type="match status" value="1"/>
</dbReference>
<dbReference type="CDD" id="cd00592">
    <property type="entry name" value="HTH_MerR-like"/>
    <property type="match status" value="1"/>
</dbReference>
<dbReference type="OrthoDB" id="9773308at2"/>
<dbReference type="AlphaFoldDB" id="A0A7V7UUE9"/>
<dbReference type="Proteomes" id="UP000441354">
    <property type="component" value="Unassembled WGS sequence"/>
</dbReference>
<dbReference type="GO" id="GO:0003677">
    <property type="term" value="F:DNA binding"/>
    <property type="evidence" value="ECO:0007669"/>
    <property type="project" value="UniProtKB-KW"/>
</dbReference>
<evidence type="ECO:0000259" key="2">
    <source>
        <dbReference type="PROSITE" id="PS50937"/>
    </source>
</evidence>
<dbReference type="PANTHER" id="PTHR30204">
    <property type="entry name" value="REDOX-CYCLING DRUG-SENSING TRANSCRIPTIONAL ACTIVATOR SOXR"/>
    <property type="match status" value="1"/>
</dbReference>